<reference evidence="1 2" key="2">
    <citation type="journal article" date="2018" name="New Phytol.">
        <title>High intraspecific genome diversity in the model arbuscular mycorrhizal symbiont Rhizophagus irregularis.</title>
        <authorList>
            <person name="Chen E.C.H."/>
            <person name="Morin E."/>
            <person name="Beaudet D."/>
            <person name="Noel J."/>
            <person name="Yildirir G."/>
            <person name="Ndikumana S."/>
            <person name="Charron P."/>
            <person name="St-Onge C."/>
            <person name="Giorgi J."/>
            <person name="Kruger M."/>
            <person name="Marton T."/>
            <person name="Ropars J."/>
            <person name="Grigoriev I.V."/>
            <person name="Hainaut M."/>
            <person name="Henrissat B."/>
            <person name="Roux C."/>
            <person name="Martin F."/>
            <person name="Corradi N."/>
        </authorList>
    </citation>
    <scope>NUCLEOTIDE SEQUENCE [LARGE SCALE GENOMIC DNA]</scope>
    <source>
        <strain evidence="1 2">DAOM 197198</strain>
    </source>
</reference>
<dbReference type="EMBL" id="AUPC02000008">
    <property type="protein sequence ID" value="POG81877.1"/>
    <property type="molecule type" value="Genomic_DNA"/>
</dbReference>
<evidence type="ECO:0000313" key="1">
    <source>
        <dbReference type="EMBL" id="POG81877.1"/>
    </source>
</evidence>
<gene>
    <name evidence="1" type="ORF">GLOIN_2v1503206</name>
</gene>
<sequence length="149" mass="17393">FNVYIDEIVSFADIKIHLDTTYDAITAQFIGFDGSYGTHLQKYVQDYNIFFSEAIINSIKSRFPQSDLYHSFRIFDLKLSPIKENELGNYGNDDIKKLSDYYGVDKMDDEGNIVEKIINGDNVKQEWKVAKYYINKLKVEMQQEDGNIF</sequence>
<reference evidence="1 2" key="1">
    <citation type="journal article" date="2013" name="Proc. Natl. Acad. Sci. U.S.A.">
        <title>Genome of an arbuscular mycorrhizal fungus provides insight into the oldest plant symbiosis.</title>
        <authorList>
            <person name="Tisserant E."/>
            <person name="Malbreil M."/>
            <person name="Kuo A."/>
            <person name="Kohler A."/>
            <person name="Symeonidi A."/>
            <person name="Balestrini R."/>
            <person name="Charron P."/>
            <person name="Duensing N."/>
            <person name="Frei Dit Frey N."/>
            <person name="Gianinazzi-Pearson V."/>
            <person name="Gilbert L.B."/>
            <person name="Handa Y."/>
            <person name="Herr J.R."/>
            <person name="Hijri M."/>
            <person name="Koul R."/>
            <person name="Kawaguchi M."/>
            <person name="Krajinski F."/>
            <person name="Lammers P.J."/>
            <person name="Masclaux F.G."/>
            <person name="Murat C."/>
            <person name="Morin E."/>
            <person name="Ndikumana S."/>
            <person name="Pagni M."/>
            <person name="Petitpierre D."/>
            <person name="Requena N."/>
            <person name="Rosikiewicz P."/>
            <person name="Riley R."/>
            <person name="Saito K."/>
            <person name="San Clemente H."/>
            <person name="Shapiro H."/>
            <person name="van Tuinen D."/>
            <person name="Becard G."/>
            <person name="Bonfante P."/>
            <person name="Paszkowski U."/>
            <person name="Shachar-Hill Y.Y."/>
            <person name="Tuskan G.A."/>
            <person name="Young P.W."/>
            <person name="Sanders I.R."/>
            <person name="Henrissat B."/>
            <person name="Rensing S.A."/>
            <person name="Grigoriev I.V."/>
            <person name="Corradi N."/>
            <person name="Roux C."/>
            <person name="Martin F."/>
        </authorList>
    </citation>
    <scope>NUCLEOTIDE SEQUENCE [LARGE SCALE GENOMIC DNA]</scope>
    <source>
        <strain evidence="1 2">DAOM 197198</strain>
    </source>
</reference>
<dbReference type="Proteomes" id="UP000018888">
    <property type="component" value="Unassembled WGS sequence"/>
</dbReference>
<protein>
    <submittedName>
        <fullName evidence="1">Uncharacterized protein</fullName>
    </submittedName>
</protein>
<keyword evidence="2" id="KW-1185">Reference proteome</keyword>
<feature type="non-terminal residue" evidence="1">
    <location>
        <position position="1"/>
    </location>
</feature>
<evidence type="ECO:0000313" key="2">
    <source>
        <dbReference type="Proteomes" id="UP000018888"/>
    </source>
</evidence>
<proteinExistence type="predicted"/>
<organism evidence="1 2">
    <name type="scientific">Rhizophagus irregularis (strain DAOM 181602 / DAOM 197198 / MUCL 43194)</name>
    <name type="common">Arbuscular mycorrhizal fungus</name>
    <name type="synonym">Glomus intraradices</name>
    <dbReference type="NCBI Taxonomy" id="747089"/>
    <lineage>
        <taxon>Eukaryota</taxon>
        <taxon>Fungi</taxon>
        <taxon>Fungi incertae sedis</taxon>
        <taxon>Mucoromycota</taxon>
        <taxon>Glomeromycotina</taxon>
        <taxon>Glomeromycetes</taxon>
        <taxon>Glomerales</taxon>
        <taxon>Glomeraceae</taxon>
        <taxon>Rhizophagus</taxon>
    </lineage>
</organism>
<accession>A0A2P4QW83</accession>
<comment type="caution">
    <text evidence="1">The sequence shown here is derived from an EMBL/GenBank/DDBJ whole genome shotgun (WGS) entry which is preliminary data.</text>
</comment>
<dbReference type="AlphaFoldDB" id="A0A2P4QW83"/>
<name>A0A2P4QW83_RHIID</name>